<evidence type="ECO:0000313" key="3">
    <source>
        <dbReference type="Proteomes" id="UP000199308"/>
    </source>
</evidence>
<keyword evidence="3" id="KW-1185">Reference proteome</keyword>
<accession>A0A1I0AMU6</accession>
<name>A0A1I0AMU6_THASX</name>
<keyword evidence="1" id="KW-0732">Signal</keyword>
<dbReference type="STRING" id="349064.SAMN05660429_00736"/>
<protein>
    <recommendedName>
        <fullName evidence="4">Outer membrane protein beta-barrel domain-containing protein</fullName>
    </recommendedName>
</protein>
<dbReference type="OrthoDB" id="6255351at2"/>
<feature type="signal peptide" evidence="1">
    <location>
        <begin position="1"/>
        <end position="21"/>
    </location>
</feature>
<sequence length="272" mass="30775">MNVVRIYFLLMLLLSAAPSIASKDVIGPDTKTSDEWHYVIAFPMVWAPSIDGSITSELERVDLTVPFDDILENLNWGIIGELYAQKGPWLYSLRLDFMRVKGESVTEGLTGPITGGIISPGHVYDIKLDMAANDFLAGYEVLPGFRVFTGVRQIYAKLDVDVSPRSDDGLINISKNLNIAHDNDFDWLVGMTYRHWFSDNWGMSVGFDTKIAGESDRDNGFNVTAMYRFGELHNIWIGYRYLHIGNDVKKDDIVERTDFKQQGPQLGWAFTF</sequence>
<evidence type="ECO:0008006" key="4">
    <source>
        <dbReference type="Google" id="ProtNLM"/>
    </source>
</evidence>
<dbReference type="EMBL" id="FOHK01000003">
    <property type="protein sequence ID" value="SES94709.1"/>
    <property type="molecule type" value="Genomic_DNA"/>
</dbReference>
<proteinExistence type="predicted"/>
<gene>
    <name evidence="2" type="ORF">SAMN05660429_00736</name>
</gene>
<dbReference type="RefSeq" id="WP_093327777.1">
    <property type="nucleotide sequence ID" value="NZ_AP027363.1"/>
</dbReference>
<evidence type="ECO:0000313" key="2">
    <source>
        <dbReference type="EMBL" id="SES94709.1"/>
    </source>
</evidence>
<feature type="chain" id="PRO_5011749640" description="Outer membrane protein beta-barrel domain-containing protein" evidence="1">
    <location>
        <begin position="22"/>
        <end position="272"/>
    </location>
</feature>
<dbReference type="AlphaFoldDB" id="A0A1I0AMU6"/>
<evidence type="ECO:0000256" key="1">
    <source>
        <dbReference type="SAM" id="SignalP"/>
    </source>
</evidence>
<dbReference type="Proteomes" id="UP000199308">
    <property type="component" value="Unassembled WGS sequence"/>
</dbReference>
<reference evidence="2 3" key="1">
    <citation type="submission" date="2016-10" db="EMBL/GenBank/DDBJ databases">
        <authorList>
            <person name="de Groot N.N."/>
        </authorList>
    </citation>
    <scope>NUCLEOTIDE SEQUENCE [LARGE SCALE GENOMIC DNA]</scope>
    <source>
        <strain evidence="2 3">DSM 19706</strain>
    </source>
</reference>
<organism evidence="2 3">
    <name type="scientific">Thalassotalea agarivorans</name>
    <name type="common">Thalassomonas agarivorans</name>
    <dbReference type="NCBI Taxonomy" id="349064"/>
    <lineage>
        <taxon>Bacteria</taxon>
        <taxon>Pseudomonadati</taxon>
        <taxon>Pseudomonadota</taxon>
        <taxon>Gammaproteobacteria</taxon>
        <taxon>Alteromonadales</taxon>
        <taxon>Colwelliaceae</taxon>
        <taxon>Thalassotalea</taxon>
    </lineage>
</organism>